<dbReference type="Proteomes" id="UP000230423">
    <property type="component" value="Unassembled WGS sequence"/>
</dbReference>
<gene>
    <name evidence="2" type="ORF">TELCIR_01877</name>
</gene>
<dbReference type="EMBL" id="KZ345083">
    <property type="protein sequence ID" value="PIO76042.1"/>
    <property type="molecule type" value="Genomic_DNA"/>
</dbReference>
<name>A0A2G9V258_TELCI</name>
<dbReference type="OrthoDB" id="5854556at2759"/>
<reference evidence="2 3" key="1">
    <citation type="submission" date="2015-09" db="EMBL/GenBank/DDBJ databases">
        <title>Draft genome of the parasitic nematode Teladorsagia circumcincta isolate WARC Sus (inbred).</title>
        <authorList>
            <person name="Mitreva M."/>
        </authorList>
    </citation>
    <scope>NUCLEOTIDE SEQUENCE [LARGE SCALE GENOMIC DNA]</scope>
    <source>
        <strain evidence="2 3">S</strain>
    </source>
</reference>
<evidence type="ECO:0000313" key="2">
    <source>
        <dbReference type="EMBL" id="PIO76042.1"/>
    </source>
</evidence>
<dbReference type="AlphaFoldDB" id="A0A2G9V258"/>
<proteinExistence type="predicted"/>
<keyword evidence="1" id="KW-0812">Transmembrane</keyword>
<sequence>MLALPEAERAQNGSRVFSGHVEIGFHPLVITSNDRLFSVKCIDNSYAISHQTVKNQERCIVDSELIGEIVYNSFMPKVFARARVFKFMNEEKYPPKCAFTKEEILNRYASKTKLDAIEDTFMTEKGRKAWPKEGAVVAKGFEGFYLSAVINEKMEEPKIQATPRHFLMGISYSSFCGAFLLYPDVSANGVINNVQLNDKEESHQYNEIKDVNEVQQQDNSGINHNGDYQPSSFTGIIAQLSLGADKSADLSAEVDQIVPPINENDINSIAKDKYTNLRDWRLDDRTINDTDIIPERQVACSNATIIASQRKCSWSGIEHLLVVWSFASLLVWIVMIGVCFYRQANKPAWVEFRERELQRMAQSRVLQHEHPWIHADAFEETRCKNKNELTMIQGTF</sequence>
<evidence type="ECO:0000313" key="3">
    <source>
        <dbReference type="Proteomes" id="UP000230423"/>
    </source>
</evidence>
<feature type="transmembrane region" description="Helical" evidence="1">
    <location>
        <begin position="321"/>
        <end position="341"/>
    </location>
</feature>
<organism evidence="2 3">
    <name type="scientific">Teladorsagia circumcincta</name>
    <name type="common">Brown stomach worm</name>
    <name type="synonym">Ostertagia circumcincta</name>
    <dbReference type="NCBI Taxonomy" id="45464"/>
    <lineage>
        <taxon>Eukaryota</taxon>
        <taxon>Metazoa</taxon>
        <taxon>Ecdysozoa</taxon>
        <taxon>Nematoda</taxon>
        <taxon>Chromadorea</taxon>
        <taxon>Rhabditida</taxon>
        <taxon>Rhabditina</taxon>
        <taxon>Rhabditomorpha</taxon>
        <taxon>Strongyloidea</taxon>
        <taxon>Trichostrongylidae</taxon>
        <taxon>Teladorsagia</taxon>
    </lineage>
</organism>
<evidence type="ECO:0000256" key="1">
    <source>
        <dbReference type="SAM" id="Phobius"/>
    </source>
</evidence>
<keyword evidence="1" id="KW-1133">Transmembrane helix</keyword>
<keyword evidence="3" id="KW-1185">Reference proteome</keyword>
<accession>A0A2G9V258</accession>
<protein>
    <submittedName>
        <fullName evidence="2">Uncharacterized protein</fullName>
    </submittedName>
</protein>
<keyword evidence="1" id="KW-0472">Membrane</keyword>